<dbReference type="AlphaFoldDB" id="A0A916J8W1"/>
<gene>
    <name evidence="2" type="ORF">DYBT9275_00658</name>
</gene>
<evidence type="ECO:0008006" key="4">
    <source>
        <dbReference type="Google" id="ProtNLM"/>
    </source>
</evidence>
<feature type="chain" id="PRO_5037319164" description="Outer membrane protein beta-barrel domain-containing protein" evidence="1">
    <location>
        <begin position="19"/>
        <end position="219"/>
    </location>
</feature>
<accession>A0A916J8W1</accession>
<reference evidence="2" key="1">
    <citation type="submission" date="2021-04" db="EMBL/GenBank/DDBJ databases">
        <authorList>
            <person name="Rodrigo-Torres L."/>
            <person name="Arahal R. D."/>
            <person name="Lucena T."/>
        </authorList>
    </citation>
    <scope>NUCLEOTIDE SEQUENCE</scope>
    <source>
        <strain evidence="2">CECT 9275</strain>
    </source>
</reference>
<evidence type="ECO:0000256" key="1">
    <source>
        <dbReference type="SAM" id="SignalP"/>
    </source>
</evidence>
<sequence>MRLGITSLLLLGALHLNAQNRVEDSITVKPKKASVNYFGFRFGGLSSDFSGNGGVGIPAPGGKSLLGWHAGGAMDLYTRKYYNARVELSYISKGGKDTFGNERIEMESMNRSQYVQLSVLPLIVKPGFKKINPYLGLGGYYARRVAMKSRTRTSLEPAWENDPVTARNLNVKNDFGYSLSLGIYVWKRPLLEMRYEAGIPSVSSTSRIKNRSLVLSFSI</sequence>
<proteinExistence type="predicted"/>
<dbReference type="Proteomes" id="UP000680038">
    <property type="component" value="Unassembled WGS sequence"/>
</dbReference>
<feature type="signal peptide" evidence="1">
    <location>
        <begin position="1"/>
        <end position="18"/>
    </location>
</feature>
<name>A0A916J8W1_9BACT</name>
<dbReference type="RefSeq" id="WP_215237394.1">
    <property type="nucleotide sequence ID" value="NZ_CAJRAF010000001.1"/>
</dbReference>
<keyword evidence="3" id="KW-1185">Reference proteome</keyword>
<organism evidence="2 3">
    <name type="scientific">Dyadobacter helix</name>
    <dbReference type="NCBI Taxonomy" id="2822344"/>
    <lineage>
        <taxon>Bacteria</taxon>
        <taxon>Pseudomonadati</taxon>
        <taxon>Bacteroidota</taxon>
        <taxon>Cytophagia</taxon>
        <taxon>Cytophagales</taxon>
        <taxon>Spirosomataceae</taxon>
        <taxon>Dyadobacter</taxon>
    </lineage>
</organism>
<evidence type="ECO:0000313" key="3">
    <source>
        <dbReference type="Proteomes" id="UP000680038"/>
    </source>
</evidence>
<protein>
    <recommendedName>
        <fullName evidence="4">Outer membrane protein beta-barrel domain-containing protein</fullName>
    </recommendedName>
</protein>
<evidence type="ECO:0000313" key="2">
    <source>
        <dbReference type="EMBL" id="CAG4991010.1"/>
    </source>
</evidence>
<comment type="caution">
    <text evidence="2">The sequence shown here is derived from an EMBL/GenBank/DDBJ whole genome shotgun (WGS) entry which is preliminary data.</text>
</comment>
<dbReference type="EMBL" id="CAJRAF010000001">
    <property type="protein sequence ID" value="CAG4991010.1"/>
    <property type="molecule type" value="Genomic_DNA"/>
</dbReference>
<keyword evidence="1" id="KW-0732">Signal</keyword>